<protein>
    <submittedName>
        <fullName evidence="1">Uncharacterized protein</fullName>
    </submittedName>
</protein>
<proteinExistence type="predicted"/>
<sequence>MAGDALAFVFDHHGFYVRLADDLIDEVPWRRRVRHHGLCVCLDAASKSLDPAAYARLAQIPTRTALLRLGFPKFLADILTGSSAFEVKEILGALPAAHLWHSLRVTIPLVCRDFPVCPARMDVVETFASPVLGRELERFVATLR</sequence>
<organism evidence="1 2">
    <name type="scientific">Amycolatopsis acidicola</name>
    <dbReference type="NCBI Taxonomy" id="2596893"/>
    <lineage>
        <taxon>Bacteria</taxon>
        <taxon>Bacillati</taxon>
        <taxon>Actinomycetota</taxon>
        <taxon>Actinomycetes</taxon>
        <taxon>Pseudonocardiales</taxon>
        <taxon>Pseudonocardiaceae</taxon>
        <taxon>Amycolatopsis</taxon>
    </lineage>
</organism>
<evidence type="ECO:0000313" key="1">
    <source>
        <dbReference type="EMBL" id="KAA9166570.1"/>
    </source>
</evidence>
<gene>
    <name evidence="1" type="ORF">FPZ12_002925</name>
</gene>
<accession>A0A5N0VN07</accession>
<dbReference type="EMBL" id="VMNW02000002">
    <property type="protein sequence ID" value="KAA9166570.1"/>
    <property type="molecule type" value="Genomic_DNA"/>
</dbReference>
<reference evidence="1" key="1">
    <citation type="submission" date="2019-09" db="EMBL/GenBank/DDBJ databases">
        <authorList>
            <person name="Teo W.F.A."/>
            <person name="Duangmal K."/>
        </authorList>
    </citation>
    <scope>NUCLEOTIDE SEQUENCE [LARGE SCALE GENOMIC DNA]</scope>
    <source>
        <strain evidence="1">K81G1</strain>
    </source>
</reference>
<comment type="caution">
    <text evidence="1">The sequence shown here is derived from an EMBL/GenBank/DDBJ whole genome shotgun (WGS) entry which is preliminary data.</text>
</comment>
<evidence type="ECO:0000313" key="2">
    <source>
        <dbReference type="Proteomes" id="UP000319769"/>
    </source>
</evidence>
<dbReference type="Proteomes" id="UP000319769">
    <property type="component" value="Unassembled WGS sequence"/>
</dbReference>
<keyword evidence="2" id="KW-1185">Reference proteome</keyword>
<dbReference type="OrthoDB" id="3624467at2"/>
<dbReference type="AlphaFoldDB" id="A0A5N0VN07"/>
<name>A0A5N0VN07_9PSEU</name>